<dbReference type="InterPro" id="IPR029058">
    <property type="entry name" value="AB_hydrolase_fold"/>
</dbReference>
<dbReference type="Pfam" id="PF12697">
    <property type="entry name" value="Abhydrolase_6"/>
    <property type="match status" value="1"/>
</dbReference>
<dbReference type="PANTHER" id="PTHR47832:SF1">
    <property type="entry name" value="DNA PHOTOLYASE"/>
    <property type="match status" value="1"/>
</dbReference>
<dbReference type="InterPro" id="IPR006050">
    <property type="entry name" value="DNA_photolyase_N"/>
</dbReference>
<dbReference type="InterPro" id="IPR000073">
    <property type="entry name" value="AB_hydrolase_1"/>
</dbReference>
<keyword evidence="3" id="KW-1185">Reference proteome</keyword>
<dbReference type="Gene3D" id="3.40.50.620">
    <property type="entry name" value="HUPs"/>
    <property type="match status" value="1"/>
</dbReference>
<dbReference type="SUPFAM" id="SSF53474">
    <property type="entry name" value="alpha/beta-Hydrolases"/>
    <property type="match status" value="1"/>
</dbReference>
<gene>
    <name evidence="2" type="ORF">Ahy_B02g061435</name>
</gene>
<dbReference type="EMBL" id="SDMP01000012">
    <property type="protein sequence ID" value="RYR27101.1"/>
    <property type="molecule type" value="Genomic_DNA"/>
</dbReference>
<dbReference type="InterPro" id="IPR014729">
    <property type="entry name" value="Rossmann-like_a/b/a_fold"/>
</dbReference>
<dbReference type="Gene3D" id="3.40.50.1820">
    <property type="entry name" value="alpha/beta hydrolase"/>
    <property type="match status" value="2"/>
</dbReference>
<evidence type="ECO:0000313" key="3">
    <source>
        <dbReference type="Proteomes" id="UP000289738"/>
    </source>
</evidence>
<evidence type="ECO:0000259" key="1">
    <source>
        <dbReference type="PROSITE" id="PS51645"/>
    </source>
</evidence>
<dbReference type="Proteomes" id="UP000289738">
    <property type="component" value="Chromosome B02"/>
</dbReference>
<organism evidence="2 3">
    <name type="scientific">Arachis hypogaea</name>
    <name type="common">Peanut</name>
    <dbReference type="NCBI Taxonomy" id="3818"/>
    <lineage>
        <taxon>Eukaryota</taxon>
        <taxon>Viridiplantae</taxon>
        <taxon>Streptophyta</taxon>
        <taxon>Embryophyta</taxon>
        <taxon>Tracheophyta</taxon>
        <taxon>Spermatophyta</taxon>
        <taxon>Magnoliopsida</taxon>
        <taxon>eudicotyledons</taxon>
        <taxon>Gunneridae</taxon>
        <taxon>Pentapetalae</taxon>
        <taxon>rosids</taxon>
        <taxon>fabids</taxon>
        <taxon>Fabales</taxon>
        <taxon>Fabaceae</taxon>
        <taxon>Papilionoideae</taxon>
        <taxon>50 kb inversion clade</taxon>
        <taxon>dalbergioids sensu lato</taxon>
        <taxon>Dalbergieae</taxon>
        <taxon>Pterocarpus clade</taxon>
        <taxon>Arachis</taxon>
    </lineage>
</organism>
<proteinExistence type="predicted"/>
<dbReference type="InterPro" id="IPR036155">
    <property type="entry name" value="Crypto/Photolyase_N_sf"/>
</dbReference>
<dbReference type="SUPFAM" id="SSF52425">
    <property type="entry name" value="Cryptochrome/photolyase, N-terminal domain"/>
    <property type="match status" value="1"/>
</dbReference>
<sequence>MLELLLFALQDLRNSLKERGSNLMIRFGNAEHVIQQLASEVVTLQLLLMMPQYMVEQVNASCVFAEQEVEYELYLLLDVVKECMKPVTVRECAPRIELWNTPFYDVNVLQNLPASYDDFKKLRLPILNHFSCQNYLLQTWNWTGIFIEIGTLPVYDDVKNFITSNQGRLRERWNSIKLTSAETLLRNKIMKSSESSEGSYDSRQLQSKKSNESVFLSQKGNAVGGGTNNVLNALAAYLRYFEGTAHDDWQEIHEKVRSSESRNGASFIALFGPALSLGIISRSVHYEAIKYERERNAGFISPFGYSATTIAGAVDAVCSKEWYWLMALRNQTNNDGIHSTRMWKWNGFLIQYTVAGNDGPAVVLVHGFGAFAEHYRDNINGLAGAGNRVWAITLLGFDNSEKPNIVYTELLWAELLRDFIVDVVGEPVHLVGNSIGVKKCYPTRTERADDWLINKMLRASYHPGSPVVVESIFCFNLSIPLNFLIEEFREKVLIIQGMKDPISDCSSRVATLKEHCDGLVIKELDAGHCPHDEVPEQVNDILYEWIPRIESQILTGSPA</sequence>
<reference evidence="2 3" key="1">
    <citation type="submission" date="2019-01" db="EMBL/GenBank/DDBJ databases">
        <title>Sequencing of cultivated peanut Arachis hypogaea provides insights into genome evolution and oil improvement.</title>
        <authorList>
            <person name="Chen X."/>
        </authorList>
    </citation>
    <scope>NUCLEOTIDE SEQUENCE [LARGE SCALE GENOMIC DNA]</scope>
    <source>
        <strain evidence="3">cv. Fuhuasheng</strain>
        <tissue evidence="2">Leaves</tissue>
    </source>
</reference>
<dbReference type="PROSITE" id="PS51645">
    <property type="entry name" value="PHR_CRY_ALPHA_BETA"/>
    <property type="match status" value="1"/>
</dbReference>
<feature type="domain" description="Photolyase/cryptochrome alpha/beta" evidence="1">
    <location>
        <begin position="1"/>
        <end position="104"/>
    </location>
</feature>
<protein>
    <recommendedName>
        <fullName evidence="1">Photolyase/cryptochrome alpha/beta domain-containing protein</fullName>
    </recommendedName>
</protein>
<dbReference type="PANTHER" id="PTHR47832">
    <property type="entry name" value="DNA PHOTOLYASE"/>
    <property type="match status" value="1"/>
</dbReference>
<dbReference type="STRING" id="3818.A0A445AKX8"/>
<evidence type="ECO:0000313" key="2">
    <source>
        <dbReference type="EMBL" id="RYR27101.1"/>
    </source>
</evidence>
<name>A0A445AKX8_ARAHY</name>
<dbReference type="AlphaFoldDB" id="A0A445AKX8"/>
<accession>A0A445AKX8</accession>
<comment type="caution">
    <text evidence="2">The sequence shown here is derived from an EMBL/GenBank/DDBJ whole genome shotgun (WGS) entry which is preliminary data.</text>
</comment>